<proteinExistence type="predicted"/>
<evidence type="ECO:0000313" key="1">
    <source>
        <dbReference type="EMBL" id="KKK40705.1"/>
    </source>
</evidence>
<comment type="caution">
    <text evidence="1">The sequence shown here is derived from an EMBL/GenBank/DDBJ whole genome shotgun (WGS) entry which is preliminary data.</text>
</comment>
<organism evidence="1">
    <name type="scientific">marine sediment metagenome</name>
    <dbReference type="NCBI Taxonomy" id="412755"/>
    <lineage>
        <taxon>unclassified sequences</taxon>
        <taxon>metagenomes</taxon>
        <taxon>ecological metagenomes</taxon>
    </lineage>
</organism>
<name>A0A0F8VXR5_9ZZZZ</name>
<reference evidence="1" key="1">
    <citation type="journal article" date="2015" name="Nature">
        <title>Complex archaea that bridge the gap between prokaryotes and eukaryotes.</title>
        <authorList>
            <person name="Spang A."/>
            <person name="Saw J.H."/>
            <person name="Jorgensen S.L."/>
            <person name="Zaremba-Niedzwiedzka K."/>
            <person name="Martijn J."/>
            <person name="Lind A.E."/>
            <person name="van Eijk R."/>
            <person name="Schleper C."/>
            <person name="Guy L."/>
            <person name="Ettema T.J."/>
        </authorList>
    </citation>
    <scope>NUCLEOTIDE SEQUENCE</scope>
</reference>
<gene>
    <name evidence="1" type="ORF">LCGC14_2985690</name>
</gene>
<dbReference type="AlphaFoldDB" id="A0A0F8VXR5"/>
<feature type="non-terminal residue" evidence="1">
    <location>
        <position position="1"/>
    </location>
</feature>
<accession>A0A0F8VXR5</accession>
<dbReference type="EMBL" id="LAZR01070455">
    <property type="protein sequence ID" value="KKK40705.1"/>
    <property type="molecule type" value="Genomic_DNA"/>
</dbReference>
<protein>
    <submittedName>
        <fullName evidence="1">Uncharacterized protein</fullName>
    </submittedName>
</protein>
<sequence>TGKNSRRMAVNHYTFYISSTNTFQSWVKKSHPKLRAHYNCYVNWSNVVEAWLVRPLCAILYITLEPKLLNITRRFRRAYNPCLDDIMSTPDATITHKVYVNWAKHYVYSKANPPYVKPQLVITYHSWHISSGGILTGACIRLGAS</sequence>